<dbReference type="OrthoDB" id="10041966at2759"/>
<proteinExistence type="predicted"/>
<evidence type="ECO:0008006" key="4">
    <source>
        <dbReference type="Google" id="ProtNLM"/>
    </source>
</evidence>
<name>A0A2B7Z1Y9_POLH7</name>
<dbReference type="PANTHER" id="PTHR10285">
    <property type="entry name" value="URIDINE KINASE"/>
    <property type="match status" value="1"/>
</dbReference>
<organism evidence="2 3">
    <name type="scientific">Polytolypa hystricis (strain UAMH7299)</name>
    <dbReference type="NCBI Taxonomy" id="1447883"/>
    <lineage>
        <taxon>Eukaryota</taxon>
        <taxon>Fungi</taxon>
        <taxon>Dikarya</taxon>
        <taxon>Ascomycota</taxon>
        <taxon>Pezizomycotina</taxon>
        <taxon>Eurotiomycetes</taxon>
        <taxon>Eurotiomycetidae</taxon>
        <taxon>Onygenales</taxon>
        <taxon>Onygenales incertae sedis</taxon>
        <taxon>Polytolypa</taxon>
    </lineage>
</organism>
<feature type="region of interest" description="Disordered" evidence="1">
    <location>
        <begin position="220"/>
        <end position="289"/>
    </location>
</feature>
<dbReference type="Gene3D" id="3.40.50.300">
    <property type="entry name" value="P-loop containing nucleotide triphosphate hydrolases"/>
    <property type="match status" value="1"/>
</dbReference>
<dbReference type="AlphaFoldDB" id="A0A2B7Z1Y9"/>
<gene>
    <name evidence="2" type="ORF">AJ80_00963</name>
</gene>
<keyword evidence="3" id="KW-1185">Reference proteome</keyword>
<evidence type="ECO:0000313" key="2">
    <source>
        <dbReference type="EMBL" id="PGH27253.1"/>
    </source>
</evidence>
<sequence>MTRATHGPTGQTTPKTLIIGLSGPSSSGKTTLARLLRTIFTPPRNEGAAGGGVGDVSTFIIHEDDFYKSDDKIPVTRTAAGKLVEDWDTIEAIDVGQLTSTLKYVRSNGCLPPRLKSKEDLNEATDSGVDDAAIERARREVTQRLKRAGLRLEEKTTEEDGGRERQTPILSLALLEGFLLYAPPDEESHTLRHVRDLIDVPIFLPATYPLLKERREGRTGYVTIGPAPTPTLKDEEANGNNSVGAGGEKDGREGGQIEENFEEEDDDDDDNDDDDDDDPPPNFWTDPPGYVDDIVWPRYIRDHSWLLVPESARYLKDENELRRIVGDGRDVREDMGILIAPGKGEAPMLDVFEWAVEETLRAIEAALALYD</sequence>
<evidence type="ECO:0000313" key="3">
    <source>
        <dbReference type="Proteomes" id="UP000224634"/>
    </source>
</evidence>
<protein>
    <recommendedName>
        <fullName evidence="4">Phosphoribulokinase/uridine kinase domain-containing protein</fullName>
    </recommendedName>
</protein>
<dbReference type="InterPro" id="IPR027417">
    <property type="entry name" value="P-loop_NTPase"/>
</dbReference>
<dbReference type="SUPFAM" id="SSF52540">
    <property type="entry name" value="P-loop containing nucleoside triphosphate hydrolases"/>
    <property type="match status" value="1"/>
</dbReference>
<feature type="region of interest" description="Disordered" evidence="1">
    <location>
        <begin position="1"/>
        <end position="24"/>
    </location>
</feature>
<dbReference type="EMBL" id="PDNA01000008">
    <property type="protein sequence ID" value="PGH27253.1"/>
    <property type="molecule type" value="Genomic_DNA"/>
</dbReference>
<reference evidence="2 3" key="1">
    <citation type="submission" date="2017-10" db="EMBL/GenBank/DDBJ databases">
        <title>Comparative genomics in systemic dimorphic fungi from Ajellomycetaceae.</title>
        <authorList>
            <person name="Munoz J.F."/>
            <person name="Mcewen J.G."/>
            <person name="Clay O.K."/>
            <person name="Cuomo C.A."/>
        </authorList>
    </citation>
    <scope>NUCLEOTIDE SEQUENCE [LARGE SCALE GENOMIC DNA]</scope>
    <source>
        <strain evidence="2 3">UAMH7299</strain>
    </source>
</reference>
<dbReference type="CDD" id="cd02024">
    <property type="entry name" value="NRK1"/>
    <property type="match status" value="1"/>
</dbReference>
<comment type="caution">
    <text evidence="2">The sequence shown here is derived from an EMBL/GenBank/DDBJ whole genome shotgun (WGS) entry which is preliminary data.</text>
</comment>
<dbReference type="STRING" id="1447883.A0A2B7Z1Y9"/>
<accession>A0A2B7Z1Y9</accession>
<evidence type="ECO:0000256" key="1">
    <source>
        <dbReference type="SAM" id="MobiDB-lite"/>
    </source>
</evidence>
<dbReference type="Proteomes" id="UP000224634">
    <property type="component" value="Unassembled WGS sequence"/>
</dbReference>
<feature type="compositionally biased region" description="Acidic residues" evidence="1">
    <location>
        <begin position="259"/>
        <end position="279"/>
    </location>
</feature>